<dbReference type="Gene3D" id="2.60.120.280">
    <property type="entry name" value="Regulatory protein AraC"/>
    <property type="match status" value="1"/>
</dbReference>
<dbReference type="SUPFAM" id="SSF46689">
    <property type="entry name" value="Homeodomain-like"/>
    <property type="match status" value="1"/>
</dbReference>
<proteinExistence type="predicted"/>
<protein>
    <submittedName>
        <fullName evidence="7">AraC family transcriptional regulator</fullName>
    </submittedName>
</protein>
<dbReference type="InterPro" id="IPR020449">
    <property type="entry name" value="Tscrpt_reg_AraC-type_HTH"/>
</dbReference>
<evidence type="ECO:0000256" key="4">
    <source>
        <dbReference type="ARBA" id="ARBA00023159"/>
    </source>
</evidence>
<dbReference type="InterPro" id="IPR050204">
    <property type="entry name" value="AraC_XylS_family_regulators"/>
</dbReference>
<keyword evidence="5" id="KW-0804">Transcription</keyword>
<dbReference type="InterPro" id="IPR037923">
    <property type="entry name" value="HTH-like"/>
</dbReference>
<dbReference type="RefSeq" id="WP_190214391.1">
    <property type="nucleotide sequence ID" value="NZ_BNBO01000052.1"/>
</dbReference>
<dbReference type="PROSITE" id="PS01124">
    <property type="entry name" value="HTH_ARAC_FAMILY_2"/>
    <property type="match status" value="1"/>
</dbReference>
<dbReference type="PRINTS" id="PR00032">
    <property type="entry name" value="HTHARAC"/>
</dbReference>
<evidence type="ECO:0000259" key="6">
    <source>
        <dbReference type="PROSITE" id="PS01124"/>
    </source>
</evidence>
<dbReference type="Proteomes" id="UP000617734">
    <property type="component" value="Unassembled WGS sequence"/>
</dbReference>
<feature type="domain" description="HTH araC/xylS-type" evidence="6">
    <location>
        <begin position="177"/>
        <end position="275"/>
    </location>
</feature>
<keyword evidence="4" id="KW-0010">Activator</keyword>
<comment type="caution">
    <text evidence="7">The sequence shown here is derived from an EMBL/GenBank/DDBJ whole genome shotgun (WGS) entry which is preliminary data.</text>
</comment>
<keyword evidence="3" id="KW-0238">DNA-binding</keyword>
<dbReference type="PANTHER" id="PTHR46796:SF13">
    <property type="entry name" value="HTH-TYPE TRANSCRIPTIONAL ACTIVATOR RHAS"/>
    <property type="match status" value="1"/>
</dbReference>
<evidence type="ECO:0000256" key="1">
    <source>
        <dbReference type="ARBA" id="ARBA00022490"/>
    </source>
</evidence>
<organism evidence="7 8">
    <name type="scientific">Kitasatospora indigofera</name>
    <dbReference type="NCBI Taxonomy" id="67307"/>
    <lineage>
        <taxon>Bacteria</taxon>
        <taxon>Bacillati</taxon>
        <taxon>Actinomycetota</taxon>
        <taxon>Actinomycetes</taxon>
        <taxon>Kitasatosporales</taxon>
        <taxon>Streptomycetaceae</taxon>
        <taxon>Kitasatospora</taxon>
    </lineage>
</organism>
<reference evidence="7" key="2">
    <citation type="submission" date="2020-09" db="EMBL/GenBank/DDBJ databases">
        <authorList>
            <person name="Sun Q."/>
            <person name="Ohkuma M."/>
        </authorList>
    </citation>
    <scope>NUCLEOTIDE SEQUENCE</scope>
    <source>
        <strain evidence="7">JCM 4646</strain>
    </source>
</reference>
<keyword evidence="2" id="KW-0805">Transcription regulation</keyword>
<evidence type="ECO:0000313" key="8">
    <source>
        <dbReference type="Proteomes" id="UP000617734"/>
    </source>
</evidence>
<gene>
    <name evidence="7" type="ORF">GCM10018781_63820</name>
</gene>
<dbReference type="InterPro" id="IPR003313">
    <property type="entry name" value="AraC-bd"/>
</dbReference>
<dbReference type="InterPro" id="IPR018060">
    <property type="entry name" value="HTH_AraC"/>
</dbReference>
<dbReference type="EMBL" id="BNBO01000052">
    <property type="protein sequence ID" value="GHH81352.1"/>
    <property type="molecule type" value="Genomic_DNA"/>
</dbReference>
<keyword evidence="1" id="KW-0963">Cytoplasm</keyword>
<dbReference type="Pfam" id="PF02311">
    <property type="entry name" value="AraC_binding"/>
    <property type="match status" value="1"/>
</dbReference>
<evidence type="ECO:0000256" key="3">
    <source>
        <dbReference type="ARBA" id="ARBA00023125"/>
    </source>
</evidence>
<name>A0A919GAS9_9ACTN</name>
<dbReference type="InterPro" id="IPR018062">
    <property type="entry name" value="HTH_AraC-typ_CS"/>
</dbReference>
<evidence type="ECO:0000313" key="7">
    <source>
        <dbReference type="EMBL" id="GHH81352.1"/>
    </source>
</evidence>
<evidence type="ECO:0000256" key="5">
    <source>
        <dbReference type="ARBA" id="ARBA00023163"/>
    </source>
</evidence>
<dbReference type="SUPFAM" id="SSF51215">
    <property type="entry name" value="Regulatory protein AraC"/>
    <property type="match status" value="1"/>
</dbReference>
<dbReference type="GO" id="GO:0003700">
    <property type="term" value="F:DNA-binding transcription factor activity"/>
    <property type="evidence" value="ECO:0007669"/>
    <property type="project" value="InterPro"/>
</dbReference>
<keyword evidence="8" id="KW-1185">Reference proteome</keyword>
<dbReference type="AlphaFoldDB" id="A0A919GAS9"/>
<dbReference type="PROSITE" id="PS00041">
    <property type="entry name" value="HTH_ARAC_FAMILY_1"/>
    <property type="match status" value="1"/>
</dbReference>
<dbReference type="Gene3D" id="1.10.10.60">
    <property type="entry name" value="Homeodomain-like"/>
    <property type="match status" value="1"/>
</dbReference>
<dbReference type="InterPro" id="IPR009057">
    <property type="entry name" value="Homeodomain-like_sf"/>
</dbReference>
<sequence>MQSTAYYLTPPAEVHALGLAVTAVGRIVGQCSTRVDRALPGYAGVLVTEGAGSLALRGAPGRHAVPAGSFFWLPPGVPHTYGPTPGTWSEYWVLFEGPATGRYEDLGYLAAGPAPVEPADPAGTRAALDKLLELGSGPESLSSHVAAAATLQVLIAAVGTPHAAPRPAADASLDVGRRALAVLARDAAGPVSIGAVARELSVSRDTLATQVRRLTGSTPTDHLTRLRLNRAKGLLAFTDRSIADVARTVGYPDPAYFTRAFTRRIGVSPSTFRQQQRT</sequence>
<evidence type="ECO:0000256" key="2">
    <source>
        <dbReference type="ARBA" id="ARBA00023015"/>
    </source>
</evidence>
<dbReference type="GeneID" id="95356683"/>
<dbReference type="GO" id="GO:0043565">
    <property type="term" value="F:sequence-specific DNA binding"/>
    <property type="evidence" value="ECO:0007669"/>
    <property type="project" value="InterPro"/>
</dbReference>
<dbReference type="SMART" id="SM00342">
    <property type="entry name" value="HTH_ARAC"/>
    <property type="match status" value="1"/>
</dbReference>
<reference evidence="7" key="1">
    <citation type="journal article" date="2014" name="Int. J. Syst. Evol. Microbiol.">
        <title>Complete genome sequence of Corynebacterium casei LMG S-19264T (=DSM 44701T), isolated from a smear-ripened cheese.</title>
        <authorList>
            <consortium name="US DOE Joint Genome Institute (JGI-PGF)"/>
            <person name="Walter F."/>
            <person name="Albersmeier A."/>
            <person name="Kalinowski J."/>
            <person name="Ruckert C."/>
        </authorList>
    </citation>
    <scope>NUCLEOTIDE SEQUENCE</scope>
    <source>
        <strain evidence="7">JCM 4646</strain>
    </source>
</reference>
<dbReference type="Pfam" id="PF12833">
    <property type="entry name" value="HTH_18"/>
    <property type="match status" value="1"/>
</dbReference>
<accession>A0A919GAS9</accession>
<dbReference type="PANTHER" id="PTHR46796">
    <property type="entry name" value="HTH-TYPE TRANSCRIPTIONAL ACTIVATOR RHAS-RELATED"/>
    <property type="match status" value="1"/>
</dbReference>